<accession>A0A6P6Y3E0</accession>
<dbReference type="AlphaFoldDB" id="A0A6P6Y3E0"/>
<dbReference type="RefSeq" id="XP_027199571.1">
    <property type="nucleotide sequence ID" value="XM_027343770.1"/>
</dbReference>
<organism evidence="16 17">
    <name type="scientific">Dermatophagoides pteronyssinus</name>
    <name type="common">European house dust mite</name>
    <dbReference type="NCBI Taxonomy" id="6956"/>
    <lineage>
        <taxon>Eukaryota</taxon>
        <taxon>Metazoa</taxon>
        <taxon>Ecdysozoa</taxon>
        <taxon>Arthropoda</taxon>
        <taxon>Chelicerata</taxon>
        <taxon>Arachnida</taxon>
        <taxon>Acari</taxon>
        <taxon>Acariformes</taxon>
        <taxon>Sarcoptiformes</taxon>
        <taxon>Astigmata</taxon>
        <taxon>Psoroptidia</taxon>
        <taxon>Analgoidea</taxon>
        <taxon>Pyroglyphidae</taxon>
        <taxon>Dermatophagoidinae</taxon>
        <taxon>Dermatophagoides</taxon>
    </lineage>
</organism>
<evidence type="ECO:0000256" key="1">
    <source>
        <dbReference type="ARBA" id="ARBA00000434"/>
    </source>
</evidence>
<evidence type="ECO:0000256" key="4">
    <source>
        <dbReference type="ARBA" id="ARBA00005093"/>
    </source>
</evidence>
<dbReference type="CTD" id="35569"/>
<reference evidence="17" key="1">
    <citation type="submission" date="2025-08" db="UniProtKB">
        <authorList>
            <consortium name="RefSeq"/>
        </authorList>
    </citation>
    <scope>IDENTIFICATION</scope>
    <source>
        <strain evidence="17">Airmid</strain>
    </source>
</reference>
<dbReference type="GO" id="GO:0005794">
    <property type="term" value="C:Golgi apparatus"/>
    <property type="evidence" value="ECO:0007669"/>
    <property type="project" value="TreeGrafter"/>
</dbReference>
<dbReference type="OMA" id="RGVFMYF"/>
<sequence>MKFYLRNFLLILLIAFGSIFGWLIFISNSNPTKNPSFIANTIYPIARKLIIQNKTETLSNDLIVASPVEQLSVANSKNVDSFTEFKSVSKSRRIRNITCKINGEYKINCLKLINSKETSVYIPFSFIHKYFEIGGKIVNPKSRDEYFEWNHSYSKIFYPDQPYDPANLFLWFGNYNVEFRDRVKCISAIDNVPISTQWFPAGHLYPTQICQYGLSHFNKNLTSPPSERIQLINDGIVSNLNVDLNFVPDSGKKYLIIKDARLDLKHNHTNYLIGQLDLKLEGNASITFVMFHIPTQQLSYVVYSTIDKVFVLQPEDNRITYGLGSKASQKHEWFRLTRDLLVDLFKGNSISDRKRNNYHVLNIQINGTVHIQNLSLKTSAHEEFTMAAGDWLIQNQNAQGGWRIQVDRKLSKGLLIIKKGWHSAMAQGHAISLLTRLYRATNNTKYLESAKKALNIFEIESYKNGVKAILFDKYIWYEEYPTVPSIFVLNGFIYSLFGLYDLSKACQDNICQKSGQFYDEGIRSLESALSIYDSGSGSFYDLRHLSLGIAPNIARWDYHSTHINQLLYLYTITRNDLFKTIADRWIAYMKGHRASHN</sequence>
<keyword evidence="11" id="KW-0413">Isomerase</keyword>
<evidence type="ECO:0000256" key="6">
    <source>
        <dbReference type="ARBA" id="ARBA00012087"/>
    </source>
</evidence>
<evidence type="ECO:0000256" key="7">
    <source>
        <dbReference type="ARBA" id="ARBA00022692"/>
    </source>
</evidence>
<evidence type="ECO:0000256" key="5">
    <source>
        <dbReference type="ARBA" id="ARBA00005584"/>
    </source>
</evidence>
<dbReference type="OrthoDB" id="5914444at2759"/>
<dbReference type="Pfam" id="PF06662">
    <property type="entry name" value="C5-epim_C"/>
    <property type="match status" value="1"/>
</dbReference>
<evidence type="ECO:0000256" key="11">
    <source>
        <dbReference type="ARBA" id="ARBA00023235"/>
    </source>
</evidence>
<evidence type="ECO:0000256" key="9">
    <source>
        <dbReference type="ARBA" id="ARBA00022989"/>
    </source>
</evidence>
<dbReference type="InParanoid" id="A0A6P6Y3E0"/>
<protein>
    <recommendedName>
        <fullName evidence="6">heparosan-N-sulfate-glucuronate 5-epimerase</fullName>
        <ecNumber evidence="6">5.1.3.17</ecNumber>
    </recommendedName>
</protein>
<dbReference type="Pfam" id="PF21174">
    <property type="entry name" value="Glce_b_sandwich"/>
    <property type="match status" value="1"/>
</dbReference>
<keyword evidence="10 13" id="KW-0472">Membrane</keyword>
<dbReference type="PANTHER" id="PTHR13174:SF3">
    <property type="entry name" value="D-GLUCURONYL C5-EPIMERASE"/>
    <property type="match status" value="1"/>
</dbReference>
<comment type="catalytic activity">
    <reaction evidence="1">
        <text>[heparosan-N-sulfate](n) = [heparan-N-sulfate](n)</text>
        <dbReference type="Rhea" id="RHEA:20197"/>
        <dbReference type="Rhea" id="RHEA-COMP:9556"/>
        <dbReference type="Rhea" id="RHEA-COMP:9557"/>
        <dbReference type="ChEBI" id="CHEBI:58041"/>
        <dbReference type="ChEBI" id="CHEBI:58287"/>
        <dbReference type="EC" id="5.1.3.17"/>
    </reaction>
</comment>
<comment type="pathway">
    <text evidence="4">Glycan metabolism; heparan sulfate biosynthesis.</text>
</comment>
<keyword evidence="8" id="KW-0735">Signal-anchor</keyword>
<dbReference type="GO" id="GO:0015012">
    <property type="term" value="P:heparan sulfate proteoglycan biosynthetic process"/>
    <property type="evidence" value="ECO:0007669"/>
    <property type="project" value="InterPro"/>
</dbReference>
<dbReference type="UniPathway" id="UPA00862"/>
<dbReference type="GO" id="GO:0005975">
    <property type="term" value="P:carbohydrate metabolic process"/>
    <property type="evidence" value="ECO:0007669"/>
    <property type="project" value="InterPro"/>
</dbReference>
<name>A0A6P6Y3E0_DERPT</name>
<evidence type="ECO:0000256" key="8">
    <source>
        <dbReference type="ARBA" id="ARBA00022968"/>
    </source>
</evidence>
<evidence type="ECO:0000313" key="17">
    <source>
        <dbReference type="RefSeq" id="XP_027199571.1"/>
    </source>
</evidence>
<dbReference type="InterPro" id="IPR039721">
    <property type="entry name" value="C5-epimerase"/>
</dbReference>
<dbReference type="InterPro" id="IPR059154">
    <property type="entry name" value="Glce_b_sandwich"/>
</dbReference>
<dbReference type="EC" id="5.1.3.17" evidence="6"/>
<evidence type="ECO:0000256" key="13">
    <source>
        <dbReference type="SAM" id="Phobius"/>
    </source>
</evidence>
<feature type="transmembrane region" description="Helical" evidence="13">
    <location>
        <begin position="7"/>
        <end position="26"/>
    </location>
</feature>
<dbReference type="FunCoup" id="A0A6P6Y3E0">
    <property type="interactions" value="842"/>
</dbReference>
<dbReference type="KEGG" id="dpte:113793709"/>
<comment type="similarity">
    <text evidence="5">Belongs to the D-glucuronyl C5-epimerase family.</text>
</comment>
<evidence type="ECO:0000259" key="15">
    <source>
        <dbReference type="Pfam" id="PF21174"/>
    </source>
</evidence>
<dbReference type="Proteomes" id="UP000515146">
    <property type="component" value="Unplaced"/>
</dbReference>
<dbReference type="Gene3D" id="1.50.10.20">
    <property type="match status" value="1"/>
</dbReference>
<dbReference type="SUPFAM" id="SSF48208">
    <property type="entry name" value="Six-hairpin glycosidases"/>
    <property type="match status" value="1"/>
</dbReference>
<dbReference type="InterPro" id="IPR010598">
    <property type="entry name" value="C5-epim_C"/>
</dbReference>
<feature type="domain" description="D-glucuronyl C5-epimerase C-terminal" evidence="14">
    <location>
        <begin position="396"/>
        <end position="586"/>
    </location>
</feature>
<feature type="domain" description="D-glucuronyl C5-epimerase beta-sandwich" evidence="15">
    <location>
        <begin position="262"/>
        <end position="367"/>
    </location>
</feature>
<evidence type="ECO:0000313" key="16">
    <source>
        <dbReference type="Proteomes" id="UP000515146"/>
    </source>
</evidence>
<keyword evidence="9 13" id="KW-1133">Transmembrane helix</keyword>
<evidence type="ECO:0000256" key="12">
    <source>
        <dbReference type="ARBA" id="ARBA00037847"/>
    </source>
</evidence>
<evidence type="ECO:0000256" key="3">
    <source>
        <dbReference type="ARBA" id="ARBA00004841"/>
    </source>
</evidence>
<evidence type="ECO:0000256" key="10">
    <source>
        <dbReference type="ARBA" id="ARBA00023136"/>
    </source>
</evidence>
<gene>
    <name evidence="17" type="primary">LOC113793709</name>
</gene>
<evidence type="ECO:0000256" key="2">
    <source>
        <dbReference type="ARBA" id="ARBA00004606"/>
    </source>
</evidence>
<proteinExistence type="inferred from homology"/>
<comment type="subcellular location">
    <subcellularLocation>
        <location evidence="12">Endomembrane system</location>
        <topology evidence="12">Single-pass membrane protein</topology>
    </subcellularLocation>
    <subcellularLocation>
        <location evidence="2">Membrane</location>
        <topology evidence="2">Single-pass type II membrane protein</topology>
    </subcellularLocation>
</comment>
<dbReference type="GO" id="GO:0030210">
    <property type="term" value="P:heparin proteoglycan biosynthetic process"/>
    <property type="evidence" value="ECO:0007669"/>
    <property type="project" value="UniProtKB-UniPathway"/>
</dbReference>
<keyword evidence="16" id="KW-1185">Reference proteome</keyword>
<evidence type="ECO:0000259" key="14">
    <source>
        <dbReference type="Pfam" id="PF06662"/>
    </source>
</evidence>
<dbReference type="GO" id="GO:0047464">
    <property type="term" value="F:heparosan-N-sulfate-glucuronate 5-epimerase activity"/>
    <property type="evidence" value="ECO:0007669"/>
    <property type="project" value="UniProtKB-EC"/>
</dbReference>
<comment type="pathway">
    <text evidence="3">Glycan metabolism; heparin biosynthesis.</text>
</comment>
<dbReference type="PANTHER" id="PTHR13174">
    <property type="entry name" value="D-GLUCURONYL C5-EPIMERASE"/>
    <property type="match status" value="1"/>
</dbReference>
<keyword evidence="7 13" id="KW-0812">Transmembrane</keyword>
<dbReference type="InterPro" id="IPR008928">
    <property type="entry name" value="6-hairpin_glycosidase_sf"/>
</dbReference>